<gene>
    <name evidence="2" type="ORF">ENW48_03070</name>
</gene>
<dbReference type="GO" id="GO:0003677">
    <property type="term" value="F:DNA binding"/>
    <property type="evidence" value="ECO:0007669"/>
    <property type="project" value="InterPro"/>
</dbReference>
<organism evidence="2">
    <name type="scientific">Desulfobacca acetoxidans</name>
    <dbReference type="NCBI Taxonomy" id="60893"/>
    <lineage>
        <taxon>Bacteria</taxon>
        <taxon>Pseudomonadati</taxon>
        <taxon>Thermodesulfobacteriota</taxon>
        <taxon>Desulfobaccia</taxon>
        <taxon>Desulfobaccales</taxon>
        <taxon>Desulfobaccaceae</taxon>
        <taxon>Desulfobacca</taxon>
    </lineage>
</organism>
<dbReference type="InterPro" id="IPR012337">
    <property type="entry name" value="RNaseH-like_sf"/>
</dbReference>
<dbReference type="EMBL" id="DTKJ01000019">
    <property type="protein sequence ID" value="HGZ11184.1"/>
    <property type="molecule type" value="Genomic_DNA"/>
</dbReference>
<dbReference type="GO" id="GO:0004803">
    <property type="term" value="F:transposase activity"/>
    <property type="evidence" value="ECO:0007669"/>
    <property type="project" value="InterPro"/>
</dbReference>
<dbReference type="Gene3D" id="3.90.350.10">
    <property type="entry name" value="Transposase Inhibitor Protein From Tn5, Chain A, domain 1"/>
    <property type="match status" value="1"/>
</dbReference>
<protein>
    <recommendedName>
        <fullName evidence="1">Transposase IS4-like domain-containing protein</fullName>
    </recommendedName>
</protein>
<proteinExistence type="predicted"/>
<reference evidence="2" key="1">
    <citation type="journal article" date="2020" name="mSystems">
        <title>Genome- and Community-Level Interaction Insights into Carbon Utilization and Element Cycling Functions of Hydrothermarchaeota in Hydrothermal Sediment.</title>
        <authorList>
            <person name="Zhou Z."/>
            <person name="Liu Y."/>
            <person name="Xu W."/>
            <person name="Pan J."/>
            <person name="Luo Z.H."/>
            <person name="Li M."/>
        </authorList>
    </citation>
    <scope>NUCLEOTIDE SEQUENCE [LARGE SCALE GENOMIC DNA]</scope>
    <source>
        <strain evidence="2">SpSt-853</strain>
    </source>
</reference>
<sequence length="21" mass="2729">MSALEVAELYRRRWQIERFFK</sequence>
<dbReference type="GO" id="GO:0006313">
    <property type="term" value="P:DNA transposition"/>
    <property type="evidence" value="ECO:0007669"/>
    <property type="project" value="InterPro"/>
</dbReference>
<evidence type="ECO:0000259" key="1">
    <source>
        <dbReference type="Pfam" id="PF01609"/>
    </source>
</evidence>
<comment type="caution">
    <text evidence="2">The sequence shown here is derived from an EMBL/GenBank/DDBJ whole genome shotgun (WGS) entry which is preliminary data.</text>
</comment>
<dbReference type="InterPro" id="IPR002559">
    <property type="entry name" value="Transposase_11"/>
</dbReference>
<dbReference type="Pfam" id="PF01609">
    <property type="entry name" value="DDE_Tnp_1"/>
    <property type="match status" value="1"/>
</dbReference>
<dbReference type="AlphaFoldDB" id="A0A7C5ESE9"/>
<feature type="domain" description="Transposase IS4-like" evidence="1">
    <location>
        <begin position="1"/>
        <end position="21"/>
    </location>
</feature>
<dbReference type="SUPFAM" id="SSF53098">
    <property type="entry name" value="Ribonuclease H-like"/>
    <property type="match status" value="1"/>
</dbReference>
<name>A0A7C5ESE9_9BACT</name>
<accession>A0A7C5ESE9</accession>
<evidence type="ECO:0000313" key="2">
    <source>
        <dbReference type="EMBL" id="HGZ11184.1"/>
    </source>
</evidence>